<name>A0ABR7LG29_9PSEU</name>
<reference evidence="1 2" key="1">
    <citation type="submission" date="2020-06" db="EMBL/GenBank/DDBJ databases">
        <title>Actinokineospora xiongansis sp. nov., isolated from soil of Baiyangdian.</title>
        <authorList>
            <person name="Zhang X."/>
        </authorList>
    </citation>
    <scope>NUCLEOTIDE SEQUENCE [LARGE SCALE GENOMIC DNA]</scope>
    <source>
        <strain evidence="1 2">HBU206404</strain>
    </source>
</reference>
<comment type="caution">
    <text evidence="1">The sequence shown here is derived from an EMBL/GenBank/DDBJ whole genome shotgun (WGS) entry which is preliminary data.</text>
</comment>
<protein>
    <submittedName>
        <fullName evidence="1">Uncharacterized protein</fullName>
    </submittedName>
</protein>
<accession>A0ABR7LG29</accession>
<gene>
    <name evidence="1" type="ORF">GPZ80_29605</name>
</gene>
<sequence length="133" mass="14926">MLDDIDGVNDAIAVQVPREGRYTRPMLVALWDQLRNLPGVLALFVTTTDRPNQVVRFSEILAVSGLDAVQQGNEHARISRVSKTLFGEGMWPIEKWQGSPGKNGEKAEMLYRAGSTVSEWWREIQANESAQTR</sequence>
<proteinExistence type="predicted"/>
<dbReference type="EMBL" id="JABVED010000027">
    <property type="protein sequence ID" value="MBC6451324.1"/>
    <property type="molecule type" value="Genomic_DNA"/>
</dbReference>
<evidence type="ECO:0000313" key="2">
    <source>
        <dbReference type="Proteomes" id="UP000734823"/>
    </source>
</evidence>
<dbReference type="Proteomes" id="UP000734823">
    <property type="component" value="Unassembled WGS sequence"/>
</dbReference>
<evidence type="ECO:0000313" key="1">
    <source>
        <dbReference type="EMBL" id="MBC6451324.1"/>
    </source>
</evidence>
<dbReference type="RefSeq" id="WP_187224398.1">
    <property type="nucleotide sequence ID" value="NZ_JABVED010000027.1"/>
</dbReference>
<keyword evidence="2" id="KW-1185">Reference proteome</keyword>
<organism evidence="1 2">
    <name type="scientific">Actinokineospora xionganensis</name>
    <dbReference type="NCBI Taxonomy" id="2684470"/>
    <lineage>
        <taxon>Bacteria</taxon>
        <taxon>Bacillati</taxon>
        <taxon>Actinomycetota</taxon>
        <taxon>Actinomycetes</taxon>
        <taxon>Pseudonocardiales</taxon>
        <taxon>Pseudonocardiaceae</taxon>
        <taxon>Actinokineospora</taxon>
    </lineage>
</organism>